<evidence type="ECO:0000256" key="4">
    <source>
        <dbReference type="ARBA" id="ARBA00022692"/>
    </source>
</evidence>
<dbReference type="GO" id="GO:0098797">
    <property type="term" value="C:plasma membrane protein complex"/>
    <property type="evidence" value="ECO:0007669"/>
    <property type="project" value="TreeGrafter"/>
</dbReference>
<evidence type="ECO:0000256" key="3">
    <source>
        <dbReference type="ARBA" id="ARBA00022475"/>
    </source>
</evidence>
<comment type="similarity">
    <text evidence="2">Belongs to the ABC-4 integral membrane protein family. LolC/E subfamily.</text>
</comment>
<keyword evidence="11" id="KW-1185">Reference proteome</keyword>
<evidence type="ECO:0000256" key="5">
    <source>
        <dbReference type="ARBA" id="ARBA00022989"/>
    </source>
</evidence>
<dbReference type="RefSeq" id="WP_144246566.1">
    <property type="nucleotide sequence ID" value="NZ_VLPK01000001.1"/>
</dbReference>
<feature type="transmembrane region" description="Helical" evidence="7">
    <location>
        <begin position="376"/>
        <end position="399"/>
    </location>
</feature>
<comment type="caution">
    <text evidence="10">The sequence shown here is derived from an EMBL/GenBank/DDBJ whole genome shotgun (WGS) entry which is preliminary data.</text>
</comment>
<dbReference type="Proteomes" id="UP000318733">
    <property type="component" value="Unassembled WGS sequence"/>
</dbReference>
<evidence type="ECO:0000256" key="2">
    <source>
        <dbReference type="ARBA" id="ARBA00005236"/>
    </source>
</evidence>
<evidence type="ECO:0000259" key="9">
    <source>
        <dbReference type="Pfam" id="PF12704"/>
    </source>
</evidence>
<evidence type="ECO:0000256" key="1">
    <source>
        <dbReference type="ARBA" id="ARBA00004651"/>
    </source>
</evidence>
<keyword evidence="6 7" id="KW-0472">Membrane</keyword>
<dbReference type="OrthoDB" id="1522724at2"/>
<accession>A0A556MSS3</accession>
<comment type="subcellular location">
    <subcellularLocation>
        <location evidence="1">Cell membrane</location>
        <topology evidence="1">Multi-pass membrane protein</topology>
    </subcellularLocation>
</comment>
<feature type="transmembrane region" description="Helical" evidence="7">
    <location>
        <begin position="21"/>
        <end position="46"/>
    </location>
</feature>
<dbReference type="AlphaFoldDB" id="A0A556MSS3"/>
<sequence>MNTSIYIAKRYLVSGKKMHAVNIISGISMLGILIGTAALIILLSVFNGLEKIIFALNSNFSPELRIEAKLGKTFDPGTAYFKILHKDTRLLSYTEVLQDNVVIEYGGKPVIGNIRGVSDEFLKNPRLDSTILDGSFTLRTNDSPMAVIGVIIQNNLSVNVNNTTTPMQIYAPRRRSVVSMNPSDEFISRSIYPSGVFSIQQDDDDTIIVPLDFARDLLDLPVTVSSIDLNFKKGNDIAALQEEIQNKLGEQFTVKTRQQQNTSLYKTLNTEKWSVFMILAFVIVIAAFNIVGSLTMLVIDKRKDIAILSSLGANSRLIQGIFFFEGLMISLIGCIIGLVLGFVFCILQQRYGLIQVGGKISTPNNAYPIQLKADNFVLVFLTVAVISIIASGISARLSIKGLDDIKQDL</sequence>
<dbReference type="Pfam" id="PF02687">
    <property type="entry name" value="FtsX"/>
    <property type="match status" value="1"/>
</dbReference>
<keyword evidence="3" id="KW-1003">Cell membrane</keyword>
<gene>
    <name evidence="10" type="ORF">FO440_02075</name>
</gene>
<keyword evidence="4 7" id="KW-0812">Transmembrane</keyword>
<feature type="transmembrane region" description="Helical" evidence="7">
    <location>
        <begin position="320"/>
        <end position="344"/>
    </location>
</feature>
<feature type="transmembrane region" description="Helical" evidence="7">
    <location>
        <begin position="273"/>
        <end position="299"/>
    </location>
</feature>
<dbReference type="InterPro" id="IPR025857">
    <property type="entry name" value="MacB_PCD"/>
</dbReference>
<keyword evidence="5 7" id="KW-1133">Transmembrane helix</keyword>
<organism evidence="10 11">
    <name type="scientific">Mucilaginibacter corticis</name>
    <dbReference type="NCBI Taxonomy" id="2597670"/>
    <lineage>
        <taxon>Bacteria</taxon>
        <taxon>Pseudomonadati</taxon>
        <taxon>Bacteroidota</taxon>
        <taxon>Sphingobacteriia</taxon>
        <taxon>Sphingobacteriales</taxon>
        <taxon>Sphingobacteriaceae</taxon>
        <taxon>Mucilaginibacter</taxon>
    </lineage>
</organism>
<dbReference type="EMBL" id="VLPK01000001">
    <property type="protein sequence ID" value="TSJ43001.1"/>
    <property type="molecule type" value="Genomic_DNA"/>
</dbReference>
<evidence type="ECO:0000313" key="11">
    <source>
        <dbReference type="Proteomes" id="UP000318733"/>
    </source>
</evidence>
<protein>
    <submittedName>
        <fullName evidence="10">ABC transporter permease</fullName>
    </submittedName>
</protein>
<evidence type="ECO:0000259" key="8">
    <source>
        <dbReference type="Pfam" id="PF02687"/>
    </source>
</evidence>
<feature type="domain" description="MacB-like periplasmic core" evidence="9">
    <location>
        <begin position="25"/>
        <end position="246"/>
    </location>
</feature>
<dbReference type="InterPro" id="IPR003838">
    <property type="entry name" value="ABC3_permease_C"/>
</dbReference>
<dbReference type="Pfam" id="PF12704">
    <property type="entry name" value="MacB_PCD"/>
    <property type="match status" value="1"/>
</dbReference>
<dbReference type="PANTHER" id="PTHR30489">
    <property type="entry name" value="LIPOPROTEIN-RELEASING SYSTEM TRANSMEMBRANE PROTEIN LOLE"/>
    <property type="match status" value="1"/>
</dbReference>
<evidence type="ECO:0000256" key="7">
    <source>
        <dbReference type="SAM" id="Phobius"/>
    </source>
</evidence>
<feature type="domain" description="ABC3 transporter permease C-terminal" evidence="8">
    <location>
        <begin position="277"/>
        <end position="399"/>
    </location>
</feature>
<dbReference type="InterPro" id="IPR051447">
    <property type="entry name" value="Lipoprotein-release_system"/>
</dbReference>
<dbReference type="PANTHER" id="PTHR30489:SF0">
    <property type="entry name" value="LIPOPROTEIN-RELEASING SYSTEM TRANSMEMBRANE PROTEIN LOLE"/>
    <property type="match status" value="1"/>
</dbReference>
<reference evidence="10 11" key="1">
    <citation type="submission" date="2019-07" db="EMBL/GenBank/DDBJ databases">
        <authorList>
            <person name="Huq M.A."/>
        </authorList>
    </citation>
    <scope>NUCLEOTIDE SEQUENCE [LARGE SCALE GENOMIC DNA]</scope>
    <source>
        <strain evidence="10 11">MAH-19</strain>
    </source>
</reference>
<name>A0A556MSS3_9SPHI</name>
<evidence type="ECO:0000256" key="6">
    <source>
        <dbReference type="ARBA" id="ARBA00023136"/>
    </source>
</evidence>
<dbReference type="GO" id="GO:0044874">
    <property type="term" value="P:lipoprotein localization to outer membrane"/>
    <property type="evidence" value="ECO:0007669"/>
    <property type="project" value="TreeGrafter"/>
</dbReference>
<proteinExistence type="inferred from homology"/>
<evidence type="ECO:0000313" key="10">
    <source>
        <dbReference type="EMBL" id="TSJ43001.1"/>
    </source>
</evidence>